<feature type="region of interest" description="Disordered" evidence="7">
    <location>
        <begin position="1668"/>
        <end position="1704"/>
    </location>
</feature>
<reference evidence="16 17" key="2">
    <citation type="journal article" date="2021" name="J. Hered.">
        <title>Feather Gene Expression Elucidates the Developmental Basis of Plumage Iridescence in African Starlings.</title>
        <authorList>
            <person name="Rubenstein D.R."/>
            <person name="Corvelo A."/>
            <person name="MacManes M.D."/>
            <person name="Maia R."/>
            <person name="Narzisi G."/>
            <person name="Rousaki A."/>
            <person name="Vandenabeele P."/>
            <person name="Shawkey M.D."/>
            <person name="Solomon J."/>
        </authorList>
    </citation>
    <scope>NUCLEOTIDE SEQUENCE [LARGE SCALE GENOMIC DNA]</scope>
    <source>
        <strain evidence="16">SS15</strain>
    </source>
</reference>
<dbReference type="GO" id="GO:0016020">
    <property type="term" value="C:membrane"/>
    <property type="evidence" value="ECO:0007669"/>
    <property type="project" value="UniProtKB-SubCell"/>
</dbReference>
<evidence type="ECO:0000256" key="6">
    <source>
        <dbReference type="ARBA" id="ARBA00023136"/>
    </source>
</evidence>
<evidence type="ECO:0000313" key="17">
    <source>
        <dbReference type="Proteomes" id="UP000618051"/>
    </source>
</evidence>
<keyword evidence="6 8" id="KW-0472">Membrane</keyword>
<feature type="compositionally biased region" description="Basic and acidic residues" evidence="7">
    <location>
        <begin position="1428"/>
        <end position="1448"/>
    </location>
</feature>
<dbReference type="Pfam" id="PF24498">
    <property type="entry name" value="Ig_TMEM131L_3"/>
    <property type="match status" value="1"/>
</dbReference>
<dbReference type="Gene3D" id="2.60.40.10">
    <property type="entry name" value="Immunoglobulins"/>
    <property type="match status" value="3"/>
</dbReference>
<feature type="compositionally biased region" description="Basic residues" evidence="7">
    <location>
        <begin position="1372"/>
        <end position="1387"/>
    </location>
</feature>
<dbReference type="InterPro" id="IPR045695">
    <property type="entry name" value="TMEM131-like_Ig_dom2"/>
</dbReference>
<dbReference type="InterPro" id="IPR055436">
    <property type="entry name" value="Ig_TMEM131L_4"/>
</dbReference>
<feature type="compositionally biased region" description="Polar residues" evidence="7">
    <location>
        <begin position="1495"/>
        <end position="1512"/>
    </location>
</feature>
<evidence type="ECO:0000256" key="4">
    <source>
        <dbReference type="ARBA" id="ARBA00022729"/>
    </source>
</evidence>
<keyword evidence="4" id="KW-0732">Signal</keyword>
<feature type="compositionally biased region" description="Low complexity" evidence="7">
    <location>
        <begin position="1313"/>
        <end position="1322"/>
    </location>
</feature>
<organism evidence="15">
    <name type="scientific">Lamprotornis superbus</name>
    <dbReference type="NCBI Taxonomy" id="245042"/>
    <lineage>
        <taxon>Eukaryota</taxon>
        <taxon>Metazoa</taxon>
        <taxon>Chordata</taxon>
        <taxon>Craniata</taxon>
        <taxon>Vertebrata</taxon>
        <taxon>Euteleostomi</taxon>
        <taxon>Archelosauria</taxon>
        <taxon>Archosauria</taxon>
        <taxon>Dinosauria</taxon>
        <taxon>Saurischia</taxon>
        <taxon>Theropoda</taxon>
        <taxon>Coelurosauria</taxon>
        <taxon>Aves</taxon>
        <taxon>Neognathae</taxon>
        <taxon>Neoaves</taxon>
        <taxon>Telluraves</taxon>
        <taxon>Australaves</taxon>
        <taxon>Passeriformes</taxon>
        <taxon>Sturnidae</taxon>
        <taxon>Lamprotornis</taxon>
    </lineage>
</organism>
<evidence type="ECO:0000259" key="14">
    <source>
        <dbReference type="Pfam" id="PF24501"/>
    </source>
</evidence>
<comment type="subcellular location">
    <subcellularLocation>
        <location evidence="1">Membrane</location>
        <topology evidence="1">Single-pass type I membrane protein</topology>
    </subcellularLocation>
</comment>
<dbReference type="InterPro" id="IPR013783">
    <property type="entry name" value="Ig-like_fold"/>
</dbReference>
<comment type="similarity">
    <text evidence="2">Belongs to the TMEM131 family.</text>
</comment>
<feature type="domain" description="Transmembrane protein 131-like second Ig-like" evidence="10">
    <location>
        <begin position="334"/>
        <end position="385"/>
    </location>
</feature>
<feature type="compositionally biased region" description="Pro residues" evidence="7">
    <location>
        <begin position="1594"/>
        <end position="1607"/>
    </location>
</feature>
<dbReference type="Proteomes" id="UP000618051">
    <property type="component" value="Unassembled WGS sequence"/>
</dbReference>
<evidence type="ECO:0000259" key="12">
    <source>
        <dbReference type="Pfam" id="PF24498"/>
    </source>
</evidence>
<evidence type="ECO:0000256" key="2">
    <source>
        <dbReference type="ARBA" id="ARBA00006682"/>
    </source>
</evidence>
<reference evidence="16" key="3">
    <citation type="submission" date="2022-01" db="EMBL/GenBank/DDBJ databases">
        <authorList>
            <person name="Rubenstein D.R."/>
        </authorList>
    </citation>
    <scope>NUCLEOTIDE SEQUENCE</scope>
    <source>
        <strain evidence="16">SS15</strain>
        <tissue evidence="16">Liver</tissue>
    </source>
</reference>
<comment type="caution">
    <text evidence="15">The sequence shown here is derived from an EMBL/GenBank/DDBJ whole genome shotgun (WGS) entry which is preliminary data.</text>
</comment>
<dbReference type="InterPro" id="IPR056311">
    <property type="entry name" value="TMEM131_Ig_2"/>
</dbReference>
<dbReference type="InterPro" id="IPR055437">
    <property type="entry name" value="TMEM131L_Ig_5"/>
</dbReference>
<dbReference type="InterPro" id="IPR055435">
    <property type="entry name" value="Ig_TMEM131L_3"/>
</dbReference>
<dbReference type="Pfam" id="PF24495">
    <property type="entry name" value="Ig_TMEM131_2"/>
    <property type="match status" value="1"/>
</dbReference>
<dbReference type="PANTHER" id="PTHR22050">
    <property type="entry name" value="RW1 PROTEIN HOMOLOG"/>
    <property type="match status" value="1"/>
</dbReference>
<dbReference type="InterPro" id="IPR022113">
    <property type="entry name" value="TMEM131L_N"/>
</dbReference>
<feature type="domain" description="TMEM131L fourth Ig-like" evidence="13">
    <location>
        <begin position="829"/>
        <end position="965"/>
    </location>
</feature>
<protein>
    <recommendedName>
        <fullName evidence="18">Transmembrane protein 131</fullName>
    </recommendedName>
</protein>
<feature type="compositionally biased region" description="Basic and acidic residues" evidence="7">
    <location>
        <begin position="1345"/>
        <end position="1354"/>
    </location>
</feature>
<dbReference type="Pfam" id="PF12371">
    <property type="entry name" value="TMEM131_like_N"/>
    <property type="match status" value="1"/>
</dbReference>
<dbReference type="Pfam" id="PF24501">
    <property type="entry name" value="Ig_TMEM131L_5"/>
    <property type="match status" value="1"/>
</dbReference>
<sequence length="1968" mass="215430">MTAAPGCPCCSPRCPRCSLGCCPFPRAGGWATAWRGAALRFALALLLHTARAEKEAFIQSDGIIEMLRFDEGDLLQTETTLGLSSYQQKSVSLYRGNCRPLRFEPPMLDFHEQPVGMPKMEKVYLHNPSSEETITLVSISATTSHFHASFFQNRKILPGGNTSFDVVFLARVVGNVENTLFINTSNHGVFTYQVFGIGVPNPYRLRPFIGARVPVNSSFSPIINIHNPHSEPLQVVEMYSSGGDLHLELPTGQQGGTRKLWEIPPYETKGVMRASFSSREADNHTAFIRIKTNASDNTEVIILPVEVEVTTAPGIYSSTEMLDFGTLRTQDLPKILNLHLLNSGTKDVPITSVRPTPQNEAITVHFKPVTLKASESKYTKVASISFDASKAKRASQSSGKITVKAKEKSYSKLEIPYQAEVLDGYLGFDHAATLFHIRDSGADSVERLIYLTNTFSFAVLIHDVVLPEEAKPMFKVQNFSKPVLIPPNESRYIFTLHFMPSTSSVHVDNNILLITNASKFHLPVRAYTGFLDYFVLSPKTEERFIDFGILSATEATSILFAVINSNPIELAIKSWHIIGDGLAVELLTTEKGNRTTIIANHHELQNATASDQSSVILASGYYAVFRVNLIAKELEGIHDGAVQITTDYEILTIPVKAVIAVGSLTCSPKHVFLPPSFPGKVVHQSLNIMNSFSQKVKIQHIRSLSEDVRFYYKRLRSNKEDLEPGKKSKIANIYFDPSLQCGDHCYVGLPFLSKSESKVQHNIAMQEDAWDSDWDLHENLFKEWTEIKDNSSHRLNAVFEVDTDLQKDVRLKITAEMSWPSILSSPRHLNFPLTNTNSSSEEEIFLENPADAPVYIQFLPVALYSNPSTFVDKLLERFNLSKPTNFNQRTLEFQVFRNCVQPLQATVGLTKGLARHSILSLILKPGERKSVKVKFTPVLNKTVSSLIVIRNNLTVVDAIMVQGQGTTESLKVAGKPPGPGSSLRFKITEALLKDCSEKMKYKEPNFTLRRTFKVENTGQLQINVKTMEISGYTCEGYGFKVVNCQEFALSANASKDIVILFTPDFTASRVIRELKFITAGGSEFVFILNASLPYHMLATCAEALPRPNWELALYIIISGIMSVLFLLVIGTAYLEAQGIWEPFRRRLSFEASNPPFDMGRPLDLRRIVGISSDGNLNTLGSDSNHSSSRGIYGAGSSSSRSGAGNHKQCNATAHLHSNRNAPDVENIKSKTNSSIPSRTSAQAASMQSVNRTGSFTLDSGATAQTHATGKRAKGTRQNQQLMQQQAPALAEQPLQQPPASGPQQQEQQTESALPQLPLLSPPHSECASSRRHSSEDSDLTGLIETMEKDFDHPESPSPDVFTEQPPSPLAKNKGKGKTIQRKVKPQKKREEKDRRGKGKQQEDELKDSLADDDSSSTTTETSNPDTEPLLKEEPEKQKGKVIAEKPENETVPVKQKTKKVLTSIKKEIPVDVKTSPLELSYTPPLENKQRKTFPSKISTPHLLSSGSKSRNLPKTRGPSSKLMENRPSVLAKFLPSGSAQELGNTSSSEGEKDSPPPEWDSVPLHKAGSSTDNLYKLSLQTLNADAFLKQRQPSPTPASPSPPPPPTSFAFGPRGGTYSSIVNSSCSNETKNKQPNGTKHKLAKAASLPGRNGNPTFAAVAAGYDKSPGGSGLPKVSPSKTDVSSSISVSHTVVDSDGSDSSGLWSPISNPSSPDFTPLNSFSAFGHSFNLTGGRGMLCLHSIGLSTDSISILTPERKDSVGTFVKNLVIDSVFHSRETTPGTCGSGGTTKMPEISSMCEKQTSHDCWCSLFLLIAEMGKLGLARSAYGQDVQRNWNEFSNVPSSIWDPSATDSVPSWPTSSSSPTHTTASILGNPSGLWSTTPFSSSIWSSNLNSGLPFTTPANALSGIDLMGSENSTAAPPPPAAATVANPAEDMGQTYNPWRIWSPTIGRRSSDPWSNSHYPHEN</sequence>
<evidence type="ECO:0000259" key="13">
    <source>
        <dbReference type="Pfam" id="PF24499"/>
    </source>
</evidence>
<gene>
    <name evidence="16" type="ORF">IHE44_0005204</name>
    <name evidence="15" type="ORF">IHE44_007516</name>
</gene>
<feature type="transmembrane region" description="Helical" evidence="8">
    <location>
        <begin position="1111"/>
        <end position="1136"/>
    </location>
</feature>
<evidence type="ECO:0000256" key="1">
    <source>
        <dbReference type="ARBA" id="ARBA00004479"/>
    </source>
</evidence>
<feature type="compositionally biased region" description="Basic and acidic residues" evidence="7">
    <location>
        <begin position="1388"/>
        <end position="1409"/>
    </location>
</feature>
<feature type="domain" description="TMEM131 second Ig-like" evidence="11">
    <location>
        <begin position="202"/>
        <end position="291"/>
    </location>
</feature>
<dbReference type="PANTHER" id="PTHR22050:SF1">
    <property type="entry name" value="TRANSMEMBRANE PROTEIN 131"/>
    <property type="match status" value="1"/>
</dbReference>
<evidence type="ECO:0000259" key="11">
    <source>
        <dbReference type="Pfam" id="PF24495"/>
    </source>
</evidence>
<feature type="domain" description="TMEM131L fifth Ig-like" evidence="14">
    <location>
        <begin position="1016"/>
        <end position="1080"/>
    </location>
</feature>
<feature type="compositionally biased region" description="Low complexity" evidence="7">
    <location>
        <begin position="1186"/>
        <end position="1204"/>
    </location>
</feature>
<evidence type="ECO:0000259" key="10">
    <source>
        <dbReference type="Pfam" id="PF19532"/>
    </source>
</evidence>
<dbReference type="Pfam" id="PF24499">
    <property type="entry name" value="Ig_TMEM131L_4"/>
    <property type="match status" value="1"/>
</dbReference>
<accession>A0A835NXV5</accession>
<keyword evidence="3 8" id="KW-0812">Transmembrane</keyword>
<evidence type="ECO:0000313" key="16">
    <source>
        <dbReference type="EMBL" id="KAI1241716.1"/>
    </source>
</evidence>
<proteinExistence type="inferred from homology"/>
<feature type="compositionally biased region" description="Polar residues" evidence="7">
    <location>
        <begin position="1617"/>
        <end position="1637"/>
    </location>
</feature>
<evidence type="ECO:0000256" key="5">
    <source>
        <dbReference type="ARBA" id="ARBA00022989"/>
    </source>
</evidence>
<dbReference type="Pfam" id="PF19532">
    <property type="entry name" value="Ig_TMEM131L_2nd"/>
    <property type="match status" value="1"/>
</dbReference>
<dbReference type="EMBL" id="JADDUC010000029">
    <property type="protein sequence ID" value="KAG0123424.1"/>
    <property type="molecule type" value="Genomic_DNA"/>
</dbReference>
<evidence type="ECO:0000256" key="3">
    <source>
        <dbReference type="ARBA" id="ARBA00022692"/>
    </source>
</evidence>
<feature type="region of interest" description="Disordered" evidence="7">
    <location>
        <begin position="1178"/>
        <end position="1569"/>
    </location>
</feature>
<feature type="compositionally biased region" description="Polar residues" evidence="7">
    <location>
        <begin position="1229"/>
        <end position="1267"/>
    </location>
</feature>
<feature type="compositionally biased region" description="Low complexity" evidence="7">
    <location>
        <begin position="1415"/>
        <end position="1427"/>
    </location>
</feature>
<evidence type="ECO:0008006" key="18">
    <source>
        <dbReference type="Google" id="ProtNLM"/>
    </source>
</evidence>
<feature type="region of interest" description="Disordered" evidence="7">
    <location>
        <begin position="1585"/>
        <end position="1654"/>
    </location>
</feature>
<dbReference type="EMBL" id="JADDUC020000002">
    <property type="protein sequence ID" value="KAI1241716.1"/>
    <property type="molecule type" value="Genomic_DNA"/>
</dbReference>
<name>A0A835NXV5_9PASS</name>
<feature type="compositionally biased region" description="Polar residues" evidence="7">
    <location>
        <begin position="1537"/>
        <end position="1548"/>
    </location>
</feature>
<feature type="domain" description="Transmembrane protein 131-like N-terminal" evidence="9">
    <location>
        <begin position="102"/>
        <end position="184"/>
    </location>
</feature>
<feature type="compositionally biased region" description="Polar residues" evidence="7">
    <location>
        <begin position="1301"/>
        <end position="1312"/>
    </location>
</feature>
<keyword evidence="5 8" id="KW-1133">Transmembrane helix</keyword>
<evidence type="ECO:0000256" key="8">
    <source>
        <dbReference type="SAM" id="Phobius"/>
    </source>
</evidence>
<dbReference type="OrthoDB" id="168404at2759"/>
<reference evidence="15" key="1">
    <citation type="submission" date="2020-10" db="EMBL/GenBank/DDBJ databases">
        <title>Feather gene expression reveals the developmental basis of iridescence in African starlings.</title>
        <authorList>
            <person name="Rubenstein D.R."/>
        </authorList>
    </citation>
    <scope>NUCLEOTIDE SEQUENCE</scope>
    <source>
        <strain evidence="15">SS15</strain>
        <tissue evidence="15">Liver</tissue>
    </source>
</reference>
<feature type="compositionally biased region" description="Low complexity" evidence="7">
    <location>
        <begin position="1674"/>
        <end position="1702"/>
    </location>
</feature>
<dbReference type="InterPro" id="IPR039877">
    <property type="entry name" value="TMEM131-like"/>
</dbReference>
<evidence type="ECO:0000256" key="7">
    <source>
        <dbReference type="SAM" id="MobiDB-lite"/>
    </source>
</evidence>
<keyword evidence="17" id="KW-1185">Reference proteome</keyword>
<feature type="compositionally biased region" description="Low complexity" evidence="7">
    <location>
        <begin position="1277"/>
        <end position="1294"/>
    </location>
</feature>
<feature type="domain" description="TMEM131L third Ig-like" evidence="12">
    <location>
        <begin position="429"/>
        <end position="528"/>
    </location>
</feature>
<evidence type="ECO:0000259" key="9">
    <source>
        <dbReference type="Pfam" id="PF12371"/>
    </source>
</evidence>
<evidence type="ECO:0000313" key="15">
    <source>
        <dbReference type="EMBL" id="KAG0123424.1"/>
    </source>
</evidence>